<evidence type="ECO:0000313" key="2">
    <source>
        <dbReference type="Proteomes" id="UP000192872"/>
    </source>
</evidence>
<dbReference type="Proteomes" id="UP000192872">
    <property type="component" value="Unassembled WGS sequence"/>
</dbReference>
<comment type="caution">
    <text evidence="1">The sequence shown here is derived from an EMBL/GenBank/DDBJ whole genome shotgun (WGS) entry which is preliminary data.</text>
</comment>
<dbReference type="EMBL" id="LWDL01000018">
    <property type="protein sequence ID" value="OQW51689.1"/>
    <property type="molecule type" value="Genomic_DNA"/>
</dbReference>
<gene>
    <name evidence="1" type="ORF">A4S15_10755</name>
</gene>
<evidence type="ECO:0000313" key="1">
    <source>
        <dbReference type="EMBL" id="OQW51689.1"/>
    </source>
</evidence>
<sequence length="72" mass="7764">MVLIDEGSTLMSSARCARTTGFAVAAGSSTMPARYLSSNNPQVGSDLWNVLRCDMTRRKARVRLSRGPVGTM</sequence>
<protein>
    <submittedName>
        <fullName evidence="1">Uncharacterized protein</fullName>
    </submittedName>
</protein>
<dbReference type="RefSeq" id="WP_376802027.1">
    <property type="nucleotide sequence ID" value="NZ_DHWE01000001.1"/>
</dbReference>
<name>A0A1W9HW98_9HYPH</name>
<reference evidence="1 2" key="1">
    <citation type="journal article" date="2017" name="Water Res.">
        <title>Comammox in drinking water systems.</title>
        <authorList>
            <person name="Wang Y."/>
            <person name="Ma L."/>
            <person name="Mao Y."/>
            <person name="Jiang X."/>
            <person name="Xia Y."/>
            <person name="Yu K."/>
            <person name="Li B."/>
            <person name="Zhang T."/>
        </authorList>
    </citation>
    <scope>NUCLEOTIDE SEQUENCE [LARGE SCALE GENOMIC DNA]</scope>
    <source>
        <strain evidence="1">SG_bin8</strain>
    </source>
</reference>
<accession>A0A1W9HW98</accession>
<dbReference type="AlphaFoldDB" id="A0A1W9HW98"/>
<dbReference type="STRING" id="1827387.A4S15_10755"/>
<proteinExistence type="predicted"/>
<organism evidence="1 2">
    <name type="scientific">Candidatus Raskinella chloraquaticus</name>
    <dbReference type="NCBI Taxonomy" id="1951219"/>
    <lineage>
        <taxon>Bacteria</taxon>
        <taxon>Pseudomonadati</taxon>
        <taxon>Pseudomonadota</taxon>
        <taxon>Alphaproteobacteria</taxon>
        <taxon>Hyphomicrobiales</taxon>
        <taxon>Phreatobacteraceae</taxon>
        <taxon>Candidatus Raskinella</taxon>
    </lineage>
</organism>